<sequence length="99" mass="10391">MSGEMNASTNDSSASLTTRAATTPSAMGLALESVSTKNNVTSLAVSPRRARARRPGGSNRLRIASLDARSSSPSRRGAIARGRVEHCGDSYRRASDGLR</sequence>
<proteinExistence type="predicted"/>
<feature type="compositionally biased region" description="Polar residues" evidence="1">
    <location>
        <begin position="1"/>
        <end position="11"/>
    </location>
</feature>
<name>A0A1Y5IGB3_OSTTA</name>
<feature type="compositionally biased region" description="Low complexity" evidence="1">
    <location>
        <begin position="12"/>
        <end position="21"/>
    </location>
</feature>
<dbReference type="Proteomes" id="UP000195557">
    <property type="component" value="Unassembled WGS sequence"/>
</dbReference>
<feature type="region of interest" description="Disordered" evidence="1">
    <location>
        <begin position="1"/>
        <end position="21"/>
    </location>
</feature>
<gene>
    <name evidence="2" type="ORF">BE221DRAFT_203735</name>
</gene>
<feature type="region of interest" description="Disordered" evidence="1">
    <location>
        <begin position="38"/>
        <end position="58"/>
    </location>
</feature>
<organism evidence="2">
    <name type="scientific">Ostreococcus tauri</name>
    <name type="common">Marine green alga</name>
    <dbReference type="NCBI Taxonomy" id="70448"/>
    <lineage>
        <taxon>Eukaryota</taxon>
        <taxon>Viridiplantae</taxon>
        <taxon>Chlorophyta</taxon>
        <taxon>Mamiellophyceae</taxon>
        <taxon>Mamiellales</taxon>
        <taxon>Bathycoccaceae</taxon>
        <taxon>Ostreococcus</taxon>
    </lineage>
</organism>
<dbReference type="EMBL" id="KZ155774">
    <property type="protein sequence ID" value="OUS48589.1"/>
    <property type="molecule type" value="Genomic_DNA"/>
</dbReference>
<protein>
    <submittedName>
        <fullName evidence="2">Uncharacterized protein</fullName>
    </submittedName>
</protein>
<accession>A0A1Y5IGB3</accession>
<dbReference type="AlphaFoldDB" id="A0A1Y5IGB3"/>
<reference evidence="2" key="1">
    <citation type="submission" date="2017-04" db="EMBL/GenBank/DDBJ databases">
        <title>Population genomics of picophytoplankton unveils novel chromosome hypervariability.</title>
        <authorList>
            <consortium name="DOE Joint Genome Institute"/>
            <person name="Blanc-Mathieu R."/>
            <person name="Krasovec M."/>
            <person name="Hebrard M."/>
            <person name="Yau S."/>
            <person name="Desgranges E."/>
            <person name="Martin J."/>
            <person name="Schackwitz W."/>
            <person name="Kuo A."/>
            <person name="Salin G."/>
            <person name="Donnadieu C."/>
            <person name="Desdevises Y."/>
            <person name="Sanchez-Ferandin S."/>
            <person name="Moreau H."/>
            <person name="Rivals E."/>
            <person name="Grigoriev I.V."/>
            <person name="Grimsley N."/>
            <person name="Eyre-Walker A."/>
            <person name="Piganeau G."/>
        </authorList>
    </citation>
    <scope>NUCLEOTIDE SEQUENCE [LARGE SCALE GENOMIC DNA]</scope>
    <source>
        <strain evidence="2">RCC 1115</strain>
    </source>
</reference>
<evidence type="ECO:0000313" key="2">
    <source>
        <dbReference type="EMBL" id="OUS48589.1"/>
    </source>
</evidence>
<evidence type="ECO:0000256" key="1">
    <source>
        <dbReference type="SAM" id="MobiDB-lite"/>
    </source>
</evidence>